<feature type="domain" description="DUF4216" evidence="2">
    <location>
        <begin position="5"/>
        <end position="53"/>
    </location>
</feature>
<gene>
    <name evidence="3" type="ORF">T459_25589</name>
</gene>
<evidence type="ECO:0000256" key="1">
    <source>
        <dbReference type="SAM" id="MobiDB-lite"/>
    </source>
</evidence>
<feature type="compositionally biased region" description="Acidic residues" evidence="1">
    <location>
        <begin position="137"/>
        <end position="154"/>
    </location>
</feature>
<dbReference type="InterPro" id="IPR025312">
    <property type="entry name" value="DUF4216"/>
</dbReference>
<dbReference type="PANTHER" id="PTHR48258">
    <property type="entry name" value="DUF4218 DOMAIN-CONTAINING PROTEIN-RELATED"/>
    <property type="match status" value="1"/>
</dbReference>
<dbReference type="STRING" id="4072.A0A2G2YLB1"/>
<evidence type="ECO:0000313" key="3">
    <source>
        <dbReference type="EMBL" id="PHT70485.1"/>
    </source>
</evidence>
<keyword evidence="4" id="KW-1185">Reference proteome</keyword>
<reference evidence="3 4" key="1">
    <citation type="journal article" date="2014" name="Nat. Genet.">
        <title>Genome sequence of the hot pepper provides insights into the evolution of pungency in Capsicum species.</title>
        <authorList>
            <person name="Kim S."/>
            <person name="Park M."/>
            <person name="Yeom S.I."/>
            <person name="Kim Y.M."/>
            <person name="Lee J.M."/>
            <person name="Lee H.A."/>
            <person name="Seo E."/>
            <person name="Choi J."/>
            <person name="Cheong K."/>
            <person name="Kim K.T."/>
            <person name="Jung K."/>
            <person name="Lee G.W."/>
            <person name="Oh S.K."/>
            <person name="Bae C."/>
            <person name="Kim S.B."/>
            <person name="Lee H.Y."/>
            <person name="Kim S.Y."/>
            <person name="Kim M.S."/>
            <person name="Kang B.C."/>
            <person name="Jo Y.D."/>
            <person name="Yang H.B."/>
            <person name="Jeong H.J."/>
            <person name="Kang W.H."/>
            <person name="Kwon J.K."/>
            <person name="Shin C."/>
            <person name="Lim J.Y."/>
            <person name="Park J.H."/>
            <person name="Huh J.H."/>
            <person name="Kim J.S."/>
            <person name="Kim B.D."/>
            <person name="Cohen O."/>
            <person name="Paran I."/>
            <person name="Suh M.C."/>
            <person name="Lee S.B."/>
            <person name="Kim Y.K."/>
            <person name="Shin Y."/>
            <person name="Noh S.J."/>
            <person name="Park J."/>
            <person name="Seo Y.S."/>
            <person name="Kwon S.Y."/>
            <person name="Kim H.A."/>
            <person name="Park J.M."/>
            <person name="Kim H.J."/>
            <person name="Choi S.B."/>
            <person name="Bosland P.W."/>
            <person name="Reeves G."/>
            <person name="Jo S.H."/>
            <person name="Lee B.W."/>
            <person name="Cho H.T."/>
            <person name="Choi H.S."/>
            <person name="Lee M.S."/>
            <person name="Yu Y."/>
            <person name="Do Choi Y."/>
            <person name="Park B.S."/>
            <person name="van Deynze A."/>
            <person name="Ashrafi H."/>
            <person name="Hill T."/>
            <person name="Kim W.T."/>
            <person name="Pai H.S."/>
            <person name="Ahn H.K."/>
            <person name="Yeam I."/>
            <person name="Giovannoni J.J."/>
            <person name="Rose J.K."/>
            <person name="Sorensen I."/>
            <person name="Lee S.J."/>
            <person name="Kim R.W."/>
            <person name="Choi I.Y."/>
            <person name="Choi B.S."/>
            <person name="Lim J.S."/>
            <person name="Lee Y.H."/>
            <person name="Choi D."/>
        </authorList>
    </citation>
    <scope>NUCLEOTIDE SEQUENCE [LARGE SCALE GENOMIC DNA]</scope>
    <source>
        <strain evidence="4">cv. CM334</strain>
    </source>
</reference>
<dbReference type="Proteomes" id="UP000222542">
    <property type="component" value="Unassembled WGS sequence"/>
</dbReference>
<dbReference type="AlphaFoldDB" id="A0A2G2YLB1"/>
<comment type="caution">
    <text evidence="3">The sequence shown here is derived from an EMBL/GenBank/DDBJ whole genome shotgun (WGS) entry which is preliminary data.</text>
</comment>
<reference evidence="3 4" key="2">
    <citation type="journal article" date="2017" name="Genome Biol.">
        <title>New reference genome sequences of hot pepper reveal the massive evolution of plant disease-resistance genes by retroduplication.</title>
        <authorList>
            <person name="Kim S."/>
            <person name="Park J."/>
            <person name="Yeom S.I."/>
            <person name="Kim Y.M."/>
            <person name="Seo E."/>
            <person name="Kim K.T."/>
            <person name="Kim M.S."/>
            <person name="Lee J.M."/>
            <person name="Cheong K."/>
            <person name="Shin H.S."/>
            <person name="Kim S.B."/>
            <person name="Han K."/>
            <person name="Lee J."/>
            <person name="Park M."/>
            <person name="Lee H.A."/>
            <person name="Lee H.Y."/>
            <person name="Lee Y."/>
            <person name="Oh S."/>
            <person name="Lee J.H."/>
            <person name="Choi E."/>
            <person name="Choi E."/>
            <person name="Lee S.E."/>
            <person name="Jeon J."/>
            <person name="Kim H."/>
            <person name="Choi G."/>
            <person name="Song H."/>
            <person name="Lee J."/>
            <person name="Lee S.C."/>
            <person name="Kwon J.K."/>
            <person name="Lee H.Y."/>
            <person name="Koo N."/>
            <person name="Hong Y."/>
            <person name="Kim R.W."/>
            <person name="Kang W.H."/>
            <person name="Huh J.H."/>
            <person name="Kang B.C."/>
            <person name="Yang T.J."/>
            <person name="Lee Y.H."/>
            <person name="Bennetzen J.L."/>
            <person name="Choi D."/>
        </authorList>
    </citation>
    <scope>NUCLEOTIDE SEQUENCE [LARGE SCALE GENOMIC DNA]</scope>
    <source>
        <strain evidence="4">cv. CM334</strain>
    </source>
</reference>
<dbReference type="PANTHER" id="PTHR48258:SF13">
    <property type="match status" value="1"/>
</dbReference>
<evidence type="ECO:0000259" key="2">
    <source>
        <dbReference type="Pfam" id="PF13952"/>
    </source>
</evidence>
<proteinExistence type="predicted"/>
<accession>A0A2G2YLB1</accession>
<dbReference type="EMBL" id="AYRZ02000010">
    <property type="protein sequence ID" value="PHT70485.1"/>
    <property type="molecule type" value="Genomic_DNA"/>
</dbReference>
<dbReference type="Gramene" id="PHT70485">
    <property type="protein sequence ID" value="PHT70485"/>
    <property type="gene ID" value="T459_25589"/>
</dbReference>
<evidence type="ECO:0000313" key="4">
    <source>
        <dbReference type="Proteomes" id="UP000222542"/>
    </source>
</evidence>
<name>A0A2G2YLB1_CAPAN</name>
<organism evidence="3 4">
    <name type="scientific">Capsicum annuum</name>
    <name type="common">Capsicum pepper</name>
    <dbReference type="NCBI Taxonomy" id="4072"/>
    <lineage>
        <taxon>Eukaryota</taxon>
        <taxon>Viridiplantae</taxon>
        <taxon>Streptophyta</taxon>
        <taxon>Embryophyta</taxon>
        <taxon>Tracheophyta</taxon>
        <taxon>Spermatophyta</taxon>
        <taxon>Magnoliopsida</taxon>
        <taxon>eudicotyledons</taxon>
        <taxon>Gunneridae</taxon>
        <taxon>Pentapetalae</taxon>
        <taxon>asterids</taxon>
        <taxon>lamiids</taxon>
        <taxon>Solanales</taxon>
        <taxon>Solanaceae</taxon>
        <taxon>Solanoideae</taxon>
        <taxon>Capsiceae</taxon>
        <taxon>Capsicum</taxon>
    </lineage>
</organism>
<feature type="region of interest" description="Disordered" evidence="1">
    <location>
        <begin position="121"/>
        <end position="154"/>
    </location>
</feature>
<dbReference type="Pfam" id="PF13952">
    <property type="entry name" value="DUF4216"/>
    <property type="match status" value="1"/>
</dbReference>
<sequence length="154" mass="17451">MAHLGKGYKIDNYGFTSVNTQCVLNTNESFVLASQSEQVFYLNDLVNKDWLIVVKTNPCDLFNVPEVEREASLNDNVYQQDEVKDILCGNNQETDMKVSLHREDVEAEAILRTNVQVNEEDGFINDNDTDISVNKESEEEFLDDNDGEDSDMSG</sequence>
<protein>
    <recommendedName>
        <fullName evidence="2">DUF4216 domain-containing protein</fullName>
    </recommendedName>
</protein>